<dbReference type="OrthoDB" id="411372at2759"/>
<keyword evidence="1" id="KW-0863">Zinc-finger</keyword>
<evidence type="ECO:0000313" key="4">
    <source>
        <dbReference type="EMBL" id="CEH11895.1"/>
    </source>
</evidence>
<name>A0A0P1B992_9BASI</name>
<dbReference type="STRING" id="401625.A0A0P1B992"/>
<feature type="region of interest" description="Disordered" evidence="2">
    <location>
        <begin position="677"/>
        <end position="711"/>
    </location>
</feature>
<evidence type="ECO:0000259" key="3">
    <source>
        <dbReference type="PROSITE" id="PS50103"/>
    </source>
</evidence>
<reference evidence="5" key="1">
    <citation type="submission" date="2014-09" db="EMBL/GenBank/DDBJ databases">
        <authorList>
            <person name="Sharma Rahul"/>
            <person name="Thines Marco"/>
        </authorList>
    </citation>
    <scope>NUCLEOTIDE SEQUENCE [LARGE SCALE GENOMIC DNA]</scope>
</reference>
<feature type="compositionally biased region" description="Polar residues" evidence="2">
    <location>
        <begin position="846"/>
        <end position="875"/>
    </location>
</feature>
<feature type="compositionally biased region" description="Polar residues" evidence="2">
    <location>
        <begin position="677"/>
        <end position="687"/>
    </location>
</feature>
<dbReference type="EMBL" id="CCYA01000065">
    <property type="protein sequence ID" value="CEH11895.1"/>
    <property type="molecule type" value="Genomic_DNA"/>
</dbReference>
<evidence type="ECO:0000313" key="5">
    <source>
        <dbReference type="Proteomes" id="UP000054845"/>
    </source>
</evidence>
<feature type="region of interest" description="Disordered" evidence="2">
    <location>
        <begin position="620"/>
        <end position="640"/>
    </location>
</feature>
<feature type="compositionally biased region" description="Polar residues" evidence="2">
    <location>
        <begin position="1056"/>
        <end position="1072"/>
    </location>
</feature>
<dbReference type="AlphaFoldDB" id="A0A0P1B992"/>
<feature type="region of interest" description="Disordered" evidence="2">
    <location>
        <begin position="846"/>
        <end position="889"/>
    </location>
</feature>
<keyword evidence="5" id="KW-1185">Reference proteome</keyword>
<protein>
    <submittedName>
        <fullName evidence="4">Adenylate cyclase</fullName>
    </submittedName>
</protein>
<dbReference type="SMART" id="SM00356">
    <property type="entry name" value="ZnF_C3H1"/>
    <property type="match status" value="2"/>
</dbReference>
<evidence type="ECO:0000256" key="2">
    <source>
        <dbReference type="SAM" id="MobiDB-lite"/>
    </source>
</evidence>
<feature type="compositionally biased region" description="Low complexity" evidence="2">
    <location>
        <begin position="957"/>
        <end position="973"/>
    </location>
</feature>
<accession>A0A0P1B992</accession>
<feature type="region of interest" description="Disordered" evidence="2">
    <location>
        <begin position="361"/>
        <end position="398"/>
    </location>
</feature>
<proteinExistence type="predicted"/>
<feature type="region of interest" description="Disordered" evidence="2">
    <location>
        <begin position="1047"/>
        <end position="1145"/>
    </location>
</feature>
<sequence length="1159" mass="120514">MTHSGQMRQRPTEGQVKTHREGASSAVGTSASIAQTSAALSWASLEDHTHVASLLADFVSDRDLFSLLQWDEVDRLAKALTRDRRLAKACESWKLRPAQGQHLAKLALCDVHFALPAELNDDAAEALLPLLSRVSTITDSFLDGDDLHSQDEKPSVTFRHADKREIHAVPSETEALRSLLLSGASASTSRNAASAQPASSSLANTFRSSFEQTSLSRAKDGTSARPSLYVIVLDRVPPEGDAACTELVQAIGDSKVELSHAGVGEGAMSVEIVSLGGGEPLRQWLSRTRENGDLHKKLLVTHLPASAMLAANSESSSTGLSSNSVLPSATLLTSLKTFAEVEHNAENAELRSVFEAARQAATGTFDSQRTGPPTGPRSGRRGAAQVAGAPSSDAEEGDLGSALAGAKLSTKKKEYLSRVPCKFFRSQGCSAGDACPFAHITPGEPTNKPQCQWFLKGNCRFGHKCALLHTLPGQPISMDRKNKRAIQQGGNAAALAQSHARLQGGIAGAIPNPDPRWIQGDFPGQPMAPSASQSMDFGALAAAYAAQQQPPQPLMQDPSGRGRHQGHLSMGHRDFDFPFGVPDDLQGVAASSAAAVQHEPSLGAYTQQPARRDLVAGELRSTPPRPLSVPRASHGGAERPTLMERTQGLSVDGMGHLSSPPSSRAFGTSPFSNGGAQSVFFSGSQDSEGGAGPFARAPHSARSFAAEPTSAWRSRFQNGAAEGAEDGDDSALNEEDFLPSSLSDLLTPAELERRRKNVLLAAAAGKLPGRSSSSASRSMPAHHGADLGAIWQMGLMNGRAQQKLEDEIAALERAAAAAEQGSGTLSQSQLRSQLSVLAAQQRSLMRQQPPHYNQHSQTTPRPANTRAQRSSSNLNPAAELAAEREKAPSLSEADARVAALLSTLQAQFASQQAGANSYSPGLHAALHAPGQSLPQGLAAGFSRLHLEQAGAKLQTVSGSGSQAASGPASQISGRQAVPKQSDLGANDVRGLLGRKPSAHGSLGPSDGYDSDLGPTAPGSLLAHRANPLNLAMARSIGAQSALGQSYDAGLHGSGPGSAQHNGHFSSSNNSVRRATPGAASPAPQQSQDQSDGSGIAIPSSGAAPASPGAQALGVPGAGASGKHSSLHRVRGGAHSTAQASPLALPLLGEEVDEPLFELE</sequence>
<evidence type="ECO:0000256" key="1">
    <source>
        <dbReference type="PROSITE-ProRule" id="PRU00723"/>
    </source>
</evidence>
<dbReference type="GO" id="GO:0008270">
    <property type="term" value="F:zinc ion binding"/>
    <property type="evidence" value="ECO:0007669"/>
    <property type="project" value="UniProtKB-KW"/>
</dbReference>
<keyword evidence="1" id="KW-0479">Metal-binding</keyword>
<organism evidence="4 5">
    <name type="scientific">Ceraceosorus bombacis</name>
    <dbReference type="NCBI Taxonomy" id="401625"/>
    <lineage>
        <taxon>Eukaryota</taxon>
        <taxon>Fungi</taxon>
        <taxon>Dikarya</taxon>
        <taxon>Basidiomycota</taxon>
        <taxon>Ustilaginomycotina</taxon>
        <taxon>Exobasidiomycetes</taxon>
        <taxon>Ceraceosorales</taxon>
        <taxon>Ceraceosoraceae</taxon>
        <taxon>Ceraceosorus</taxon>
    </lineage>
</organism>
<feature type="region of interest" description="Disordered" evidence="2">
    <location>
        <begin position="953"/>
        <end position="1015"/>
    </location>
</feature>
<feature type="zinc finger region" description="C3H1-type" evidence="1">
    <location>
        <begin position="415"/>
        <end position="442"/>
    </location>
</feature>
<feature type="compositionally biased region" description="Low complexity" evidence="2">
    <location>
        <begin position="1076"/>
        <end position="1109"/>
    </location>
</feature>
<feature type="region of interest" description="Disordered" evidence="2">
    <location>
        <begin position="1"/>
        <end position="29"/>
    </location>
</feature>
<keyword evidence="1" id="KW-0862">Zinc</keyword>
<dbReference type="Gene3D" id="4.10.1000.10">
    <property type="entry name" value="Zinc finger, CCCH-type"/>
    <property type="match status" value="1"/>
</dbReference>
<feature type="zinc finger region" description="C3H1-type" evidence="1">
    <location>
        <begin position="445"/>
        <end position="472"/>
    </location>
</feature>
<dbReference type="Proteomes" id="UP000054845">
    <property type="component" value="Unassembled WGS sequence"/>
</dbReference>
<feature type="domain" description="C3H1-type" evidence="3">
    <location>
        <begin position="445"/>
        <end position="472"/>
    </location>
</feature>
<feature type="domain" description="C3H1-type" evidence="3">
    <location>
        <begin position="415"/>
        <end position="442"/>
    </location>
</feature>
<dbReference type="InterPro" id="IPR000571">
    <property type="entry name" value="Znf_CCCH"/>
</dbReference>
<dbReference type="PROSITE" id="PS50103">
    <property type="entry name" value="ZF_C3H1"/>
    <property type="match status" value="2"/>
</dbReference>